<dbReference type="EMBL" id="CADEPI010000498">
    <property type="protein sequence ID" value="CAB3386629.1"/>
    <property type="molecule type" value="Genomic_DNA"/>
</dbReference>
<evidence type="ECO:0000313" key="2">
    <source>
        <dbReference type="Proteomes" id="UP000494165"/>
    </source>
</evidence>
<gene>
    <name evidence="1" type="ORF">CLODIP_2_CD03191</name>
</gene>
<dbReference type="SUPFAM" id="SSF52047">
    <property type="entry name" value="RNI-like"/>
    <property type="match status" value="1"/>
</dbReference>
<dbReference type="AlphaFoldDB" id="A0A8S1DRZ0"/>
<organism evidence="1 2">
    <name type="scientific">Cloeon dipterum</name>
    <dbReference type="NCBI Taxonomy" id="197152"/>
    <lineage>
        <taxon>Eukaryota</taxon>
        <taxon>Metazoa</taxon>
        <taxon>Ecdysozoa</taxon>
        <taxon>Arthropoda</taxon>
        <taxon>Hexapoda</taxon>
        <taxon>Insecta</taxon>
        <taxon>Pterygota</taxon>
        <taxon>Palaeoptera</taxon>
        <taxon>Ephemeroptera</taxon>
        <taxon>Pisciforma</taxon>
        <taxon>Baetidae</taxon>
        <taxon>Cloeon</taxon>
    </lineage>
</organism>
<dbReference type="InterPro" id="IPR032675">
    <property type="entry name" value="LRR_dom_sf"/>
</dbReference>
<comment type="caution">
    <text evidence="1">The sequence shown here is derived from an EMBL/GenBank/DDBJ whole genome shotgun (WGS) entry which is preliminary data.</text>
</comment>
<protein>
    <submittedName>
        <fullName evidence="1">Uncharacterized protein</fullName>
    </submittedName>
</protein>
<proteinExistence type="predicted"/>
<keyword evidence="2" id="KW-1185">Reference proteome</keyword>
<evidence type="ECO:0000313" key="1">
    <source>
        <dbReference type="EMBL" id="CAB3386629.1"/>
    </source>
</evidence>
<reference evidence="1 2" key="1">
    <citation type="submission" date="2020-04" db="EMBL/GenBank/DDBJ databases">
        <authorList>
            <person name="Alioto T."/>
            <person name="Alioto T."/>
            <person name="Gomez Garrido J."/>
        </authorList>
    </citation>
    <scope>NUCLEOTIDE SEQUENCE [LARGE SCALE GENOMIC DNA]</scope>
</reference>
<accession>A0A8S1DRZ0</accession>
<dbReference type="Proteomes" id="UP000494165">
    <property type="component" value="Unassembled WGS sequence"/>
</dbReference>
<name>A0A8S1DRZ0_9INSE</name>
<sequence>MKTTLVVRSSAEVATYQYKREGIRCVCLHLLSLSVGPLRARCSSAASKFSIPTKFKMRGKKSQHKVAKSTALLSLQDSAINTIVKNIGGYKDLITKKIAPPMRKILFDKAMERITEIGADQVWAALPHLDQHRTTECFSSKDFATIFHLKGRIKAISDARVSMEEFLQHLVDFVPNLRQLNIEDPRRTSSYNWIYFKKVQLEPLATELLLNMINLTHVTIIGVYIKFSGFVSVCEESPNLQSVEATTILVDIGPDSIKKFLTTLDSKFDHQEYDAVKYPRRIGITLKKAKADEPYREAKVSLSNDLHDIFPSLTQLEISTLKDKDPDVHNIQSKRNNLLQILTREGRTLKTLILESIMPELNMTFKQIFEHCSDLETLDLRDSNVSDDDPIASFGQLKKLNWFLTFHRRGTIKLNRIFSAPLLQKIDIFTFKFRLGDKTSLLKRIRSGSIFTNLTDFRILCHADRVHDEKGLNELSSELRSLGVRETIHVGRHVMSNCYYRM</sequence>
<dbReference type="Gene3D" id="3.80.10.10">
    <property type="entry name" value="Ribonuclease Inhibitor"/>
    <property type="match status" value="1"/>
</dbReference>